<dbReference type="PANTHER" id="PTHR45784">
    <property type="entry name" value="C-TYPE LECTIN DOMAIN FAMILY 20 MEMBER A-RELATED"/>
    <property type="match status" value="1"/>
</dbReference>
<dbReference type="Ensembl" id="ENSMMDT00005000601.1">
    <property type="protein sequence ID" value="ENSMMDP00005000589.1"/>
    <property type="gene ID" value="ENSMMDG00005000384.1"/>
</dbReference>
<feature type="signal peptide" evidence="1">
    <location>
        <begin position="1"/>
        <end position="20"/>
    </location>
</feature>
<evidence type="ECO:0000313" key="3">
    <source>
        <dbReference type="Ensembl" id="ENSMMDP00005000589.1"/>
    </source>
</evidence>
<reference evidence="3" key="1">
    <citation type="submission" date="2019-06" db="EMBL/GenBank/DDBJ databases">
        <authorList>
            <consortium name="Wellcome Sanger Institute Data Sharing"/>
        </authorList>
    </citation>
    <scope>NUCLEOTIDE SEQUENCE [LARGE SCALE GENOMIC DNA]</scope>
</reference>
<feature type="chain" id="PRO_5025569531" description="C-type lectin domain-containing protein" evidence="1">
    <location>
        <begin position="21"/>
        <end position="135"/>
    </location>
</feature>
<dbReference type="PANTHER" id="PTHR45784:SF3">
    <property type="entry name" value="C-TYPE LECTIN DOMAIN FAMILY 4 MEMBER K-LIKE-RELATED"/>
    <property type="match status" value="1"/>
</dbReference>
<evidence type="ECO:0000256" key="1">
    <source>
        <dbReference type="SAM" id="SignalP"/>
    </source>
</evidence>
<evidence type="ECO:0000259" key="2">
    <source>
        <dbReference type="PROSITE" id="PS50041"/>
    </source>
</evidence>
<dbReference type="GeneTree" id="ENSGT01100000263473"/>
<protein>
    <recommendedName>
        <fullName evidence="2">C-type lectin domain-containing protein</fullName>
    </recommendedName>
</protein>
<reference evidence="3" key="2">
    <citation type="submission" date="2025-08" db="UniProtKB">
        <authorList>
            <consortium name="Ensembl"/>
        </authorList>
    </citation>
    <scope>IDENTIFICATION</scope>
</reference>
<accession>A0A667WJH7</accession>
<dbReference type="SUPFAM" id="SSF56436">
    <property type="entry name" value="C-type lectin-like"/>
    <property type="match status" value="1"/>
</dbReference>
<name>A0A667WJH7_9TELE</name>
<reference evidence="3" key="3">
    <citation type="submission" date="2025-09" db="UniProtKB">
        <authorList>
            <consortium name="Ensembl"/>
        </authorList>
    </citation>
    <scope>IDENTIFICATION</scope>
</reference>
<dbReference type="InterPro" id="IPR001304">
    <property type="entry name" value="C-type_lectin-like"/>
</dbReference>
<sequence>KTTFLFTGITVIFVPLHSLSDRTKGSSRWIFVEELKNWSDAQSHCRQSYTDLASVRNLTENEEIRGLISYISWIGLFRDAWKWSDGSTMSFSKWDDNQPSGGDERCVASHLGKWRTDLLACEYHISIPQDRYAHP</sequence>
<feature type="domain" description="C-type lectin" evidence="2">
    <location>
        <begin position="24"/>
        <end position="115"/>
    </location>
</feature>
<dbReference type="InterPro" id="IPR016186">
    <property type="entry name" value="C-type_lectin-like/link_sf"/>
</dbReference>
<keyword evidence="4" id="KW-1185">Reference proteome</keyword>
<dbReference type="Gene3D" id="3.10.100.10">
    <property type="entry name" value="Mannose-Binding Protein A, subunit A"/>
    <property type="match status" value="1"/>
</dbReference>
<dbReference type="InterPro" id="IPR016187">
    <property type="entry name" value="CTDL_fold"/>
</dbReference>
<organism evidence="3 4">
    <name type="scientific">Myripristis murdjan</name>
    <name type="common">pinecone soldierfish</name>
    <dbReference type="NCBI Taxonomy" id="586833"/>
    <lineage>
        <taxon>Eukaryota</taxon>
        <taxon>Metazoa</taxon>
        <taxon>Chordata</taxon>
        <taxon>Craniata</taxon>
        <taxon>Vertebrata</taxon>
        <taxon>Euteleostomi</taxon>
        <taxon>Actinopterygii</taxon>
        <taxon>Neopterygii</taxon>
        <taxon>Teleostei</taxon>
        <taxon>Neoteleostei</taxon>
        <taxon>Acanthomorphata</taxon>
        <taxon>Holocentriformes</taxon>
        <taxon>Holocentridae</taxon>
        <taxon>Myripristis</taxon>
    </lineage>
</organism>
<dbReference type="InParanoid" id="A0A667WJH7"/>
<evidence type="ECO:0000313" key="4">
    <source>
        <dbReference type="Proteomes" id="UP000472263"/>
    </source>
</evidence>
<dbReference type="Proteomes" id="UP000472263">
    <property type="component" value="Chromosome 8"/>
</dbReference>
<dbReference type="PROSITE" id="PS50041">
    <property type="entry name" value="C_TYPE_LECTIN_2"/>
    <property type="match status" value="1"/>
</dbReference>
<dbReference type="Pfam" id="PF00059">
    <property type="entry name" value="Lectin_C"/>
    <property type="match status" value="1"/>
</dbReference>
<dbReference type="SMART" id="SM00034">
    <property type="entry name" value="CLECT"/>
    <property type="match status" value="1"/>
</dbReference>
<keyword evidence="1" id="KW-0732">Signal</keyword>
<proteinExistence type="predicted"/>
<dbReference type="AlphaFoldDB" id="A0A667WJH7"/>